<name>A0A061DQ10_THECC</name>
<evidence type="ECO:0000259" key="6">
    <source>
        <dbReference type="PROSITE" id="PS50064"/>
    </source>
</evidence>
<accession>A0A061DQ10</accession>
<dbReference type="EMBL" id="CM001879">
    <property type="protein sequence ID" value="EOX94512.1"/>
    <property type="molecule type" value="Genomic_DNA"/>
</dbReference>
<dbReference type="PROSITE" id="PS50064">
    <property type="entry name" value="ZF_PARP_2"/>
    <property type="match status" value="1"/>
</dbReference>
<evidence type="ECO:0000256" key="4">
    <source>
        <dbReference type="ARBA" id="ARBA00022833"/>
    </source>
</evidence>
<protein>
    <submittedName>
        <fullName evidence="7">Poly(ADP-ribose) polymerase 2, putative</fullName>
    </submittedName>
</protein>
<dbReference type="GO" id="GO:0005634">
    <property type="term" value="C:nucleus"/>
    <property type="evidence" value="ECO:0007669"/>
    <property type="project" value="UniProtKB-SubCell"/>
</dbReference>
<proteinExistence type="predicted"/>
<sequence>MANPPKPWKAEYAKSARLSCKTYRNTIDKEVFRLVKMAPATQFDAFMPMWSHANCVPRKANQIKSIDDVEGIESLRWEDQQRVRNYVEDCGPANTKAVTLTAMDMLLKFPKLLVLLASIAAKRL</sequence>
<dbReference type="GO" id="GO:0008270">
    <property type="term" value="F:zinc ion binding"/>
    <property type="evidence" value="ECO:0007669"/>
    <property type="project" value="UniProtKB-KW"/>
</dbReference>
<dbReference type="OMA" id="CLWKVGH"/>
<keyword evidence="2" id="KW-0479">Metal-binding</keyword>
<evidence type="ECO:0000256" key="2">
    <source>
        <dbReference type="ARBA" id="ARBA00022723"/>
    </source>
</evidence>
<reference evidence="7 8" key="1">
    <citation type="journal article" date="2013" name="Genome Biol.">
        <title>The genome sequence of the most widely cultivated cacao type and its use to identify candidate genes regulating pod color.</title>
        <authorList>
            <person name="Motamayor J.C."/>
            <person name="Mockaitis K."/>
            <person name="Schmutz J."/>
            <person name="Haiminen N."/>
            <person name="Iii D.L."/>
            <person name="Cornejo O."/>
            <person name="Findley S.D."/>
            <person name="Zheng P."/>
            <person name="Utro F."/>
            <person name="Royaert S."/>
            <person name="Saski C."/>
            <person name="Jenkins J."/>
            <person name="Podicheti R."/>
            <person name="Zhao M."/>
            <person name="Scheffler B.E."/>
            <person name="Stack J.C."/>
            <person name="Feltus F.A."/>
            <person name="Mustiga G.M."/>
            <person name="Amores F."/>
            <person name="Phillips W."/>
            <person name="Marelli J.P."/>
            <person name="May G.D."/>
            <person name="Shapiro H."/>
            <person name="Ma J."/>
            <person name="Bustamante C.D."/>
            <person name="Schnell R.J."/>
            <person name="Main D."/>
            <person name="Gilbert D."/>
            <person name="Parida L."/>
            <person name="Kuhn D.N."/>
        </authorList>
    </citation>
    <scope>NUCLEOTIDE SEQUENCE [LARGE SCALE GENOMIC DNA]</scope>
    <source>
        <strain evidence="8">cv. Matina 1-6</strain>
    </source>
</reference>
<comment type="subcellular location">
    <subcellularLocation>
        <location evidence="1">Nucleus</location>
    </subcellularLocation>
</comment>
<dbReference type="InterPro" id="IPR036957">
    <property type="entry name" value="Znf_PARP_sf"/>
</dbReference>
<dbReference type="SMART" id="SM01336">
    <property type="entry name" value="zf-PARP"/>
    <property type="match status" value="1"/>
</dbReference>
<evidence type="ECO:0000256" key="3">
    <source>
        <dbReference type="ARBA" id="ARBA00022771"/>
    </source>
</evidence>
<evidence type="ECO:0000313" key="8">
    <source>
        <dbReference type="Proteomes" id="UP000026915"/>
    </source>
</evidence>
<dbReference type="InterPro" id="IPR001510">
    <property type="entry name" value="Znf_PARP"/>
</dbReference>
<dbReference type="GO" id="GO:0003677">
    <property type="term" value="F:DNA binding"/>
    <property type="evidence" value="ECO:0007669"/>
    <property type="project" value="InterPro"/>
</dbReference>
<organism evidence="7 8">
    <name type="scientific">Theobroma cacao</name>
    <name type="common">Cacao</name>
    <name type="synonym">Cocoa</name>
    <dbReference type="NCBI Taxonomy" id="3641"/>
    <lineage>
        <taxon>Eukaryota</taxon>
        <taxon>Viridiplantae</taxon>
        <taxon>Streptophyta</taxon>
        <taxon>Embryophyta</taxon>
        <taxon>Tracheophyta</taxon>
        <taxon>Spermatophyta</taxon>
        <taxon>Magnoliopsida</taxon>
        <taxon>eudicotyledons</taxon>
        <taxon>Gunneridae</taxon>
        <taxon>Pentapetalae</taxon>
        <taxon>rosids</taxon>
        <taxon>malvids</taxon>
        <taxon>Malvales</taxon>
        <taxon>Malvaceae</taxon>
        <taxon>Byttnerioideae</taxon>
        <taxon>Theobroma</taxon>
    </lineage>
</organism>
<dbReference type="InParanoid" id="A0A061DQ10"/>
<evidence type="ECO:0000313" key="7">
    <source>
        <dbReference type="EMBL" id="EOX94512.1"/>
    </source>
</evidence>
<keyword evidence="3" id="KW-0863">Zinc-finger</keyword>
<gene>
    <name evidence="7" type="ORF">TCM_004120</name>
</gene>
<keyword evidence="4" id="KW-0862">Zinc</keyword>
<dbReference type="AlphaFoldDB" id="A0A061DQ10"/>
<keyword evidence="8" id="KW-1185">Reference proteome</keyword>
<dbReference type="HOGENOM" id="CLU_2008066_0_0_1"/>
<dbReference type="Pfam" id="PF00645">
    <property type="entry name" value="zf-PARP"/>
    <property type="match status" value="1"/>
</dbReference>
<dbReference type="Proteomes" id="UP000026915">
    <property type="component" value="Chromosome 1"/>
</dbReference>
<dbReference type="Gene3D" id="3.30.1740.10">
    <property type="entry name" value="Zinc finger, PARP-type"/>
    <property type="match status" value="1"/>
</dbReference>
<dbReference type="eggNOG" id="KOG1037">
    <property type="taxonomic scope" value="Eukaryota"/>
</dbReference>
<dbReference type="SUPFAM" id="SSF57716">
    <property type="entry name" value="Glucocorticoid receptor-like (DNA-binding domain)"/>
    <property type="match status" value="1"/>
</dbReference>
<dbReference type="Gramene" id="EOX94512">
    <property type="protein sequence ID" value="EOX94512"/>
    <property type="gene ID" value="TCM_004120"/>
</dbReference>
<evidence type="ECO:0000256" key="5">
    <source>
        <dbReference type="ARBA" id="ARBA00023242"/>
    </source>
</evidence>
<evidence type="ECO:0000256" key="1">
    <source>
        <dbReference type="ARBA" id="ARBA00004123"/>
    </source>
</evidence>
<keyword evidence="5" id="KW-0539">Nucleus</keyword>
<dbReference type="STRING" id="3641.A0A061DQ10"/>
<feature type="domain" description="PARP-type" evidence="6">
    <location>
        <begin position="8"/>
        <end position="91"/>
    </location>
</feature>